<evidence type="ECO:0000256" key="2">
    <source>
        <dbReference type="ARBA" id="ARBA00004771"/>
    </source>
</evidence>
<feature type="transmembrane region" description="Helical" evidence="14">
    <location>
        <begin position="555"/>
        <end position="573"/>
    </location>
</feature>
<dbReference type="InterPro" id="IPR014371">
    <property type="entry name" value="Oat_ACAT_DAG_ARE"/>
</dbReference>
<keyword evidence="6 14" id="KW-0812">Transmembrane</keyword>
<evidence type="ECO:0000256" key="8">
    <source>
        <dbReference type="ARBA" id="ARBA00022989"/>
    </source>
</evidence>
<dbReference type="PIRSF" id="PIRSF500231">
    <property type="entry name" value="Oat_dag"/>
    <property type="match status" value="1"/>
</dbReference>
<sequence>MAPSDQGSGATPTPETAGAAALKPTEMPCTCGRDEPMPMHQHHERTLSSNTSFSSPTASPALSYASSTTNYLPASNKLSCESIPYAASGPDDLGKLSSFSSTSSYESFFHIEALDDSDFGPGIGDAAAAAAAADNNEFLDFEPCCTTRPPAVQTMMPPQQGRQKAEGSAAAAAAYDPKRLPSSMFRTRSTNPAEWSATSNESLFSIQLSSSAADLTARYADFYYDAAGFPRFPSLGRDAAALRLPSLSESSGRSGGLCVRHDCARCGSGSKTRKSVRFATTESVSGEGKHKHSVVVSTLAVEMEETTESPAASAAKAPAAGCVEKGTFLGAVSSNHVTSFIDIIYDLPFSKWIQYMGAGSVRLSHAGLFNLCIVVLVAVNSRLIIENLMKYGLLIRSGFWFNATSLRDWPLLMCCLSLPVFPLGAFAVEKLAFNNLITDAAATCFHILLTTFEIVYPVLVILKCDSAVLSGFVLMFIACIVWLKLVSFAHTNHDIRKLITSGKKVDNELTTSDIDNLQAPTLGSLTYFMLAPTLCYQPSYPRTPYVRKSWLVRQVILYLIFTGLQGFIIEQYINPIVVNSQHPLKGGLLDAVETVLKLSLPNVYLWLCMFYCLFHLWLNILAEILRFGDREFYKDWWNAKTIDEYWRKWNMPVHKWMVRHIYFPCMRNGISKEVASFIAFFVSAVLHELCVAVPCHILKFWAFLGIMLQSGVL</sequence>
<comment type="subcellular location">
    <subcellularLocation>
        <location evidence="1 11">Endoplasmic reticulum membrane</location>
        <topology evidence="1 11">Multi-pass membrane protein</topology>
    </subcellularLocation>
</comment>
<organism evidence="15 16">
    <name type="scientific">Miscanthus lutarioriparius</name>
    <dbReference type="NCBI Taxonomy" id="422564"/>
    <lineage>
        <taxon>Eukaryota</taxon>
        <taxon>Viridiplantae</taxon>
        <taxon>Streptophyta</taxon>
        <taxon>Embryophyta</taxon>
        <taxon>Tracheophyta</taxon>
        <taxon>Spermatophyta</taxon>
        <taxon>Magnoliopsida</taxon>
        <taxon>Liliopsida</taxon>
        <taxon>Poales</taxon>
        <taxon>Poaceae</taxon>
        <taxon>PACMAD clade</taxon>
        <taxon>Panicoideae</taxon>
        <taxon>Andropogonodae</taxon>
        <taxon>Andropogoneae</taxon>
        <taxon>Saccharinae</taxon>
        <taxon>Miscanthus</taxon>
    </lineage>
</organism>
<evidence type="ECO:0000313" key="15">
    <source>
        <dbReference type="EMBL" id="CAD6334374.1"/>
    </source>
</evidence>
<comment type="pathway">
    <text evidence="3">Lipid metabolism.</text>
</comment>
<proteinExistence type="inferred from homology"/>
<dbReference type="GO" id="GO:0019432">
    <property type="term" value="P:triglyceride biosynthetic process"/>
    <property type="evidence" value="ECO:0007669"/>
    <property type="project" value="UniProtKB-UniPathway"/>
</dbReference>
<dbReference type="PANTHER" id="PTHR10408:SF12">
    <property type="entry name" value="DIACYLGLYCEROL O-ACYLTRANSFERASE 1-1"/>
    <property type="match status" value="1"/>
</dbReference>
<evidence type="ECO:0000256" key="11">
    <source>
        <dbReference type="PIRNR" id="PIRNR000439"/>
    </source>
</evidence>
<feature type="active site" evidence="12">
    <location>
        <position position="687"/>
    </location>
</feature>
<dbReference type="GO" id="GO:0005789">
    <property type="term" value="C:endoplasmic reticulum membrane"/>
    <property type="evidence" value="ECO:0007669"/>
    <property type="project" value="UniProtKB-SubCell"/>
</dbReference>
<keyword evidence="8 14" id="KW-1133">Transmembrane helix</keyword>
<keyword evidence="5 11" id="KW-0808">Transferase</keyword>
<dbReference type="InterPro" id="IPR027251">
    <property type="entry name" value="Diacylglycerol_acylTrfase1"/>
</dbReference>
<evidence type="ECO:0000256" key="4">
    <source>
        <dbReference type="ARBA" id="ARBA00009010"/>
    </source>
</evidence>
<feature type="transmembrane region" description="Helical" evidence="14">
    <location>
        <begin position="677"/>
        <end position="704"/>
    </location>
</feature>
<dbReference type="UniPathway" id="UPA00282"/>
<feature type="transmembrane region" description="Helical" evidence="14">
    <location>
        <begin position="366"/>
        <end position="385"/>
    </location>
</feature>
<evidence type="ECO:0000256" key="10">
    <source>
        <dbReference type="ARBA" id="ARBA00023315"/>
    </source>
</evidence>
<dbReference type="PANTHER" id="PTHR10408">
    <property type="entry name" value="STEROL O-ACYLTRANSFERASE"/>
    <property type="match status" value="1"/>
</dbReference>
<reference evidence="15" key="1">
    <citation type="submission" date="2020-10" db="EMBL/GenBank/DDBJ databases">
        <authorList>
            <person name="Han B."/>
            <person name="Lu T."/>
            <person name="Zhao Q."/>
            <person name="Huang X."/>
            <person name="Zhao Y."/>
        </authorList>
    </citation>
    <scope>NUCLEOTIDE SEQUENCE</scope>
</reference>
<feature type="transmembrane region" description="Helical" evidence="14">
    <location>
        <begin position="440"/>
        <end position="462"/>
    </location>
</feature>
<keyword evidence="10 11" id="KW-0012">Acyltransferase</keyword>
<feature type="compositionally biased region" description="Low complexity" evidence="13">
    <location>
        <begin position="47"/>
        <end position="59"/>
    </location>
</feature>
<evidence type="ECO:0000256" key="12">
    <source>
        <dbReference type="PIRSR" id="PIRSR000439-1"/>
    </source>
</evidence>
<comment type="caution">
    <text evidence="15">The sequence shown here is derived from an EMBL/GenBank/DDBJ whole genome shotgun (WGS) entry which is preliminary data.</text>
</comment>
<dbReference type="Proteomes" id="UP000604825">
    <property type="component" value="Unassembled WGS sequence"/>
</dbReference>
<dbReference type="PIRSF" id="PIRSF000439">
    <property type="entry name" value="Oat_ACAT_DAG_ARE"/>
    <property type="match status" value="1"/>
</dbReference>
<evidence type="ECO:0000313" key="16">
    <source>
        <dbReference type="Proteomes" id="UP000604825"/>
    </source>
</evidence>
<feature type="region of interest" description="Disordered" evidence="13">
    <location>
        <begin position="1"/>
        <end position="59"/>
    </location>
</feature>
<keyword evidence="7 11" id="KW-0256">Endoplasmic reticulum</keyword>
<dbReference type="EMBL" id="CAJGYO010000017">
    <property type="protein sequence ID" value="CAD6334374.1"/>
    <property type="molecule type" value="Genomic_DNA"/>
</dbReference>
<name>A0A811RZV7_9POAL</name>
<evidence type="ECO:0000256" key="5">
    <source>
        <dbReference type="ARBA" id="ARBA00022679"/>
    </source>
</evidence>
<dbReference type="OrthoDB" id="676141at2759"/>
<comment type="similarity">
    <text evidence="4 11">Belongs to the membrane-bound acyltransferase family. Sterol o-acyltransferase subfamily.</text>
</comment>
<evidence type="ECO:0000256" key="13">
    <source>
        <dbReference type="SAM" id="MobiDB-lite"/>
    </source>
</evidence>
<keyword evidence="9 11" id="KW-0472">Membrane</keyword>
<dbReference type="GO" id="GO:0004144">
    <property type="term" value="F:diacylglycerol O-acyltransferase activity"/>
    <property type="evidence" value="ECO:0007669"/>
    <property type="project" value="InterPro"/>
</dbReference>
<evidence type="ECO:0000256" key="3">
    <source>
        <dbReference type="ARBA" id="ARBA00005189"/>
    </source>
</evidence>
<protein>
    <recommendedName>
        <fullName evidence="11">O-acyltransferase</fullName>
    </recommendedName>
</protein>
<evidence type="ECO:0000256" key="9">
    <source>
        <dbReference type="ARBA" id="ARBA00023136"/>
    </source>
</evidence>
<comment type="pathway">
    <text evidence="2">Glycerolipid metabolism; triacylglycerol biosynthesis.</text>
</comment>
<dbReference type="InterPro" id="IPR004299">
    <property type="entry name" value="MBOAT_fam"/>
</dbReference>
<feature type="transmembrane region" description="Helical" evidence="14">
    <location>
        <begin position="603"/>
        <end position="625"/>
    </location>
</feature>
<evidence type="ECO:0000256" key="14">
    <source>
        <dbReference type="SAM" id="Phobius"/>
    </source>
</evidence>
<accession>A0A811RZV7</accession>
<feature type="compositionally biased region" description="Low complexity" evidence="13">
    <location>
        <begin position="9"/>
        <end position="21"/>
    </location>
</feature>
<dbReference type="GO" id="GO:0009941">
    <property type="term" value="C:chloroplast envelope"/>
    <property type="evidence" value="ECO:0007669"/>
    <property type="project" value="TreeGrafter"/>
</dbReference>
<dbReference type="Pfam" id="PF03062">
    <property type="entry name" value="MBOAT"/>
    <property type="match status" value="1"/>
</dbReference>
<feature type="transmembrane region" description="Helical" evidence="14">
    <location>
        <begin position="409"/>
        <end position="428"/>
    </location>
</feature>
<evidence type="ECO:0000256" key="7">
    <source>
        <dbReference type="ARBA" id="ARBA00022824"/>
    </source>
</evidence>
<evidence type="ECO:0000256" key="1">
    <source>
        <dbReference type="ARBA" id="ARBA00004477"/>
    </source>
</evidence>
<dbReference type="AlphaFoldDB" id="A0A811RZV7"/>
<gene>
    <name evidence="15" type="ORF">NCGR_LOCUS58472</name>
</gene>
<feature type="transmembrane region" description="Helical" evidence="14">
    <location>
        <begin position="468"/>
        <end position="489"/>
    </location>
</feature>
<evidence type="ECO:0000256" key="6">
    <source>
        <dbReference type="ARBA" id="ARBA00022692"/>
    </source>
</evidence>
<keyword evidence="16" id="KW-1185">Reference proteome</keyword>